<proteinExistence type="predicted"/>
<evidence type="ECO:0000256" key="1">
    <source>
        <dbReference type="SAM" id="MobiDB-lite"/>
    </source>
</evidence>
<keyword evidence="3" id="KW-1185">Reference proteome</keyword>
<dbReference type="InterPro" id="IPR017517">
    <property type="entry name" value="Maleyloyr_isom"/>
</dbReference>
<dbReference type="NCBIfam" id="TIGR03085">
    <property type="entry name" value="TIGR03085 family metal-binding protein"/>
    <property type="match status" value="1"/>
</dbReference>
<reference evidence="3" key="1">
    <citation type="submission" date="2016-06" db="EMBL/GenBank/DDBJ databases">
        <authorList>
            <person name="Varghese N."/>
            <person name="Submissions Spin"/>
        </authorList>
    </citation>
    <scope>NUCLEOTIDE SEQUENCE [LARGE SCALE GENOMIC DNA]</scope>
    <source>
        <strain evidence="3">DSM 45431</strain>
    </source>
</reference>
<dbReference type="AlphaFoldDB" id="A0A1C6T6T2"/>
<gene>
    <name evidence="2" type="ORF">GA0070624_5845</name>
</gene>
<dbReference type="NCBIfam" id="TIGR03083">
    <property type="entry name" value="maleylpyruvate isomerase family mycothiol-dependent enzyme"/>
    <property type="match status" value="1"/>
</dbReference>
<feature type="region of interest" description="Disordered" evidence="1">
    <location>
        <begin position="1"/>
        <end position="47"/>
    </location>
</feature>
<dbReference type="InterPro" id="IPR017519">
    <property type="entry name" value="CHP03085"/>
</dbReference>
<name>A0A1C6T6T2_9ACTN</name>
<protein>
    <submittedName>
        <fullName evidence="2">TIGR03085 family protein</fullName>
    </submittedName>
</protein>
<dbReference type="InterPro" id="IPR034660">
    <property type="entry name" value="DinB/YfiT-like"/>
</dbReference>
<dbReference type="STRING" id="568872.GA0070624_5845"/>
<feature type="compositionally biased region" description="Basic and acidic residues" evidence="1">
    <location>
        <begin position="32"/>
        <end position="47"/>
    </location>
</feature>
<evidence type="ECO:0000313" key="3">
    <source>
        <dbReference type="Proteomes" id="UP000199413"/>
    </source>
</evidence>
<sequence length="255" mass="28311">MSAVTSGARRPDQGIRRRGPPPTGRSRVRRATHGDAAGRRRPYDRAMPRYARAEREALADLLLDLGPDAPTVAEGWTTRDLAAHLVVRERRPDAAGGILLPPLRRYGEAVRRRVAARPYAELVARVRRPPVWSPVSNRFTDELVNTMEFFIHHEDVRRARPGWLSRDLSNGLQAVLWRRASVLARLALRRFPADLLVQAPGFGERTAGRGGARLRLVGAPGELALFLSGRQRVARVQIDGPATPAERLRTASLGF</sequence>
<accession>A0A1C6T6T2</accession>
<dbReference type="Proteomes" id="UP000199413">
    <property type="component" value="Unassembled WGS sequence"/>
</dbReference>
<dbReference type="EMBL" id="FMHV01000002">
    <property type="protein sequence ID" value="SCL37359.1"/>
    <property type="molecule type" value="Genomic_DNA"/>
</dbReference>
<dbReference type="SUPFAM" id="SSF109854">
    <property type="entry name" value="DinB/YfiT-like putative metalloenzymes"/>
    <property type="match status" value="1"/>
</dbReference>
<evidence type="ECO:0000313" key="2">
    <source>
        <dbReference type="EMBL" id="SCL37359.1"/>
    </source>
</evidence>
<organism evidence="2 3">
    <name type="scientific">Micromonospora rhizosphaerae</name>
    <dbReference type="NCBI Taxonomy" id="568872"/>
    <lineage>
        <taxon>Bacteria</taxon>
        <taxon>Bacillati</taxon>
        <taxon>Actinomycetota</taxon>
        <taxon>Actinomycetes</taxon>
        <taxon>Micromonosporales</taxon>
        <taxon>Micromonosporaceae</taxon>
        <taxon>Micromonospora</taxon>
    </lineage>
</organism>